<proteinExistence type="predicted"/>
<dbReference type="SUPFAM" id="SSF50998">
    <property type="entry name" value="Quinoprotein alcohol dehydrogenase-like"/>
    <property type="match status" value="1"/>
</dbReference>
<organism evidence="1 2">
    <name type="scientific">Streptomyces flavalbus</name>
    <dbReference type="NCBI Taxonomy" id="2665155"/>
    <lineage>
        <taxon>Bacteria</taxon>
        <taxon>Bacillati</taxon>
        <taxon>Actinomycetota</taxon>
        <taxon>Actinomycetes</taxon>
        <taxon>Kitasatosporales</taxon>
        <taxon>Streptomycetaceae</taxon>
        <taxon>Streptomyces</taxon>
    </lineage>
</organism>
<dbReference type="Proteomes" id="UP001597023">
    <property type="component" value="Unassembled WGS sequence"/>
</dbReference>
<evidence type="ECO:0000313" key="1">
    <source>
        <dbReference type="EMBL" id="MFD0317245.1"/>
    </source>
</evidence>
<sequence>MATGFGSVVALDANSGERLWAHLPKHEGYSTDAWRPSPVMATRDHLYAVSRQGFVYTVSMAQTS</sequence>
<comment type="caution">
    <text evidence="1">The sequence shown here is derived from an EMBL/GenBank/DDBJ whole genome shotgun (WGS) entry which is preliminary data.</text>
</comment>
<evidence type="ECO:0008006" key="3">
    <source>
        <dbReference type="Google" id="ProtNLM"/>
    </source>
</evidence>
<accession>A0ABW2WFR6</accession>
<name>A0ABW2WFR6_9ACTN</name>
<dbReference type="InterPro" id="IPR011047">
    <property type="entry name" value="Quinoprotein_ADH-like_sf"/>
</dbReference>
<dbReference type="Gene3D" id="2.130.10.10">
    <property type="entry name" value="YVTN repeat-like/Quinoprotein amine dehydrogenase"/>
    <property type="match status" value="1"/>
</dbReference>
<gene>
    <name evidence="1" type="ORF">ACFQZ6_24090</name>
</gene>
<dbReference type="InterPro" id="IPR015943">
    <property type="entry name" value="WD40/YVTN_repeat-like_dom_sf"/>
</dbReference>
<dbReference type="EMBL" id="JBHTEB010000001">
    <property type="protein sequence ID" value="MFD0317245.1"/>
    <property type="molecule type" value="Genomic_DNA"/>
</dbReference>
<dbReference type="RefSeq" id="WP_381618603.1">
    <property type="nucleotide sequence ID" value="NZ_JBHTEB010000001.1"/>
</dbReference>
<evidence type="ECO:0000313" key="2">
    <source>
        <dbReference type="Proteomes" id="UP001597023"/>
    </source>
</evidence>
<reference evidence="2" key="1">
    <citation type="journal article" date="2019" name="Int. J. Syst. Evol. Microbiol.">
        <title>The Global Catalogue of Microorganisms (GCM) 10K type strain sequencing project: providing services to taxonomists for standard genome sequencing and annotation.</title>
        <authorList>
            <consortium name="The Broad Institute Genomics Platform"/>
            <consortium name="The Broad Institute Genome Sequencing Center for Infectious Disease"/>
            <person name="Wu L."/>
            <person name="Ma J."/>
        </authorList>
    </citation>
    <scope>NUCLEOTIDE SEQUENCE [LARGE SCALE GENOMIC DNA]</scope>
    <source>
        <strain evidence="2">CGMCC 4.7400</strain>
    </source>
</reference>
<keyword evidence="2" id="KW-1185">Reference proteome</keyword>
<protein>
    <recommendedName>
        <fullName evidence="3">PQQ-binding-like beta-propeller repeat protein</fullName>
    </recommendedName>
</protein>